<name>U2GDN2_9BACT</name>
<dbReference type="EMBL" id="ANNI01000003">
    <property type="protein sequence ID" value="ERJ26184.1"/>
    <property type="molecule type" value="Genomic_DNA"/>
</dbReference>
<evidence type="ECO:0000313" key="1">
    <source>
        <dbReference type="EMBL" id="ERJ26184.1"/>
    </source>
</evidence>
<proteinExistence type="predicted"/>
<protein>
    <submittedName>
        <fullName evidence="1">Uncharacterized protein</fullName>
    </submittedName>
</protein>
<dbReference type="PATRIC" id="fig|1242969.3.peg.461"/>
<gene>
    <name evidence="1" type="ORF">ATCC51562_143</name>
</gene>
<comment type="caution">
    <text evidence="1">The sequence shown here is derived from an EMBL/GenBank/DDBJ whole genome shotgun (WGS) entry which is preliminary data.</text>
</comment>
<organism evidence="1 2">
    <name type="scientific">Campylobacter concisus ATCC 51562</name>
    <dbReference type="NCBI Taxonomy" id="1242969"/>
    <lineage>
        <taxon>Bacteria</taxon>
        <taxon>Pseudomonadati</taxon>
        <taxon>Campylobacterota</taxon>
        <taxon>Epsilonproteobacteria</taxon>
        <taxon>Campylobacterales</taxon>
        <taxon>Campylobacteraceae</taxon>
        <taxon>Campylobacter</taxon>
    </lineage>
</organism>
<accession>U2GDN2</accession>
<sequence length="48" mass="5657">MKFKSKFSKRPKKIKLESKKAPTKAFIIILVLKCPFKNLTNKEIHAKR</sequence>
<dbReference type="Proteomes" id="UP000016627">
    <property type="component" value="Unassembled WGS sequence"/>
</dbReference>
<reference evidence="1 2" key="1">
    <citation type="journal article" date="2013" name="BMC Genomics">
        <title>Comparative genomics of Campylobacter concisus isolates reveals genetic diversity and provides insights into disease association.</title>
        <authorList>
            <person name="Deshpande N.P."/>
            <person name="Kaakoush N.O."/>
            <person name="Wilkins M.R."/>
            <person name="Mitchell H.M."/>
        </authorList>
    </citation>
    <scope>NUCLEOTIDE SEQUENCE [LARGE SCALE GENOMIC DNA]</scope>
    <source>
        <strain evidence="1 2">ATCC 51562</strain>
    </source>
</reference>
<evidence type="ECO:0000313" key="2">
    <source>
        <dbReference type="Proteomes" id="UP000016627"/>
    </source>
</evidence>
<dbReference type="AlphaFoldDB" id="U2GDN2"/>